<feature type="transmembrane region" description="Helical" evidence="6">
    <location>
        <begin position="422"/>
        <end position="441"/>
    </location>
</feature>
<feature type="transmembrane region" description="Helical" evidence="6">
    <location>
        <begin position="146"/>
        <end position="168"/>
    </location>
</feature>
<dbReference type="Proteomes" id="UP000009144">
    <property type="component" value="Chromosome"/>
</dbReference>
<evidence type="ECO:0000313" key="8">
    <source>
        <dbReference type="EMBL" id="AFI83442.1"/>
    </source>
</evidence>
<dbReference type="PROSITE" id="PS50850">
    <property type="entry name" value="MFS"/>
    <property type="match status" value="1"/>
</dbReference>
<comment type="subcellular location">
    <subcellularLocation>
        <location evidence="1">Membrane</location>
        <topology evidence="1">Multi-pass membrane protein</topology>
    </subcellularLocation>
</comment>
<dbReference type="eggNOG" id="COG2271">
    <property type="taxonomic scope" value="Bacteria"/>
</dbReference>
<dbReference type="EMBL" id="CP003390">
    <property type="protein sequence ID" value="AFI83442.1"/>
    <property type="molecule type" value="Genomic_DNA"/>
</dbReference>
<evidence type="ECO:0000256" key="5">
    <source>
        <dbReference type="ARBA" id="ARBA00023136"/>
    </source>
</evidence>
<accession>I1XGC3</accession>
<feature type="transmembrane region" description="Helical" evidence="6">
    <location>
        <begin position="478"/>
        <end position="495"/>
    </location>
</feature>
<feature type="transmembrane region" description="Helical" evidence="6">
    <location>
        <begin position="351"/>
        <end position="381"/>
    </location>
</feature>
<dbReference type="Pfam" id="PF07690">
    <property type="entry name" value="MFS_1"/>
    <property type="match status" value="1"/>
</dbReference>
<feature type="transmembrane region" description="Helical" evidence="6">
    <location>
        <begin position="224"/>
        <end position="242"/>
    </location>
</feature>
<evidence type="ECO:0000313" key="9">
    <source>
        <dbReference type="Proteomes" id="UP000009144"/>
    </source>
</evidence>
<dbReference type="GO" id="GO:0022857">
    <property type="term" value="F:transmembrane transporter activity"/>
    <property type="evidence" value="ECO:0007669"/>
    <property type="project" value="InterPro"/>
</dbReference>
<sequence length="541" mass="59875">MRDDFSIHNRNGYERETGPNRFNLISELNLIASIRSWQESLRAFLTPQVVTMLFLGIAAGLPLLLIFSSLSLWLREAGVDRSAVTYFSWAALGYSFKFVWAPLLDILPLPILHRLLGRRRSWLFLSQLMIITSIILMAMVDPATHSLTLMAIAAVLLGFSAATQDVVIDAYRIESADTRLQALMSASYIAGYRIGMLLAGAGALMLASYFGSEVGEYDYRAWRQSYLIMASLMLIGVVTTLLSPEPEVNKKIHDDRKRDYLGLMLTFSLSISGFIGCFYLTGDWAVQARLQMLSWVNNGPLAAIGVELVRLVLATIVAVIIAKVLILMGWVQKNIVHRSYVEPVQDFFKRYGLSMALLLLSLIGLYRISDIVLGVIANIFYQDMGFTKPEIATVVKTFGLFMTIVGGFLGGILALRFGVMRILFLGAVLSALTNLLFMLLAQMGNDIWMLYIVISADNLSGGMASAAFIAFLSSLTNISFTAVQYAIFSSLMTLLPKILGGYSGTMVESMGYEQFFLLTALMGIPVLLLVFLAARRFRIDG</sequence>
<feature type="transmembrane region" description="Helical" evidence="6">
    <location>
        <begin position="121"/>
        <end position="140"/>
    </location>
</feature>
<dbReference type="STRING" id="754476.Q7A_596"/>
<keyword evidence="2" id="KW-0813">Transport</keyword>
<evidence type="ECO:0000256" key="4">
    <source>
        <dbReference type="ARBA" id="ARBA00022989"/>
    </source>
</evidence>
<dbReference type="KEGG" id="mej:Q7A_596"/>
<feature type="transmembrane region" description="Helical" evidence="6">
    <location>
        <begin position="49"/>
        <end position="74"/>
    </location>
</feature>
<dbReference type="InterPro" id="IPR036259">
    <property type="entry name" value="MFS_trans_sf"/>
</dbReference>
<feature type="transmembrane region" description="Helical" evidence="6">
    <location>
        <begin position="301"/>
        <end position="330"/>
    </location>
</feature>
<evidence type="ECO:0000256" key="1">
    <source>
        <dbReference type="ARBA" id="ARBA00004141"/>
    </source>
</evidence>
<protein>
    <submittedName>
        <fullName evidence="8">AmpG permease</fullName>
    </submittedName>
</protein>
<keyword evidence="4 6" id="KW-1133">Transmembrane helix</keyword>
<feature type="transmembrane region" description="Helical" evidence="6">
    <location>
        <begin position="393"/>
        <end position="415"/>
    </location>
</feature>
<dbReference type="PANTHER" id="PTHR12778">
    <property type="entry name" value="SOLUTE CARRIER FAMILY 33 ACETYL-COA TRANSPORTER -RELATED"/>
    <property type="match status" value="1"/>
</dbReference>
<evidence type="ECO:0000256" key="2">
    <source>
        <dbReference type="ARBA" id="ARBA00022448"/>
    </source>
</evidence>
<evidence type="ECO:0000256" key="6">
    <source>
        <dbReference type="SAM" id="Phobius"/>
    </source>
</evidence>
<dbReference type="PATRIC" id="fig|754476.3.peg.587"/>
<feature type="transmembrane region" description="Helical" evidence="6">
    <location>
        <begin position="263"/>
        <end position="281"/>
    </location>
</feature>
<feature type="transmembrane region" description="Helical" evidence="6">
    <location>
        <begin position="189"/>
        <end position="212"/>
    </location>
</feature>
<gene>
    <name evidence="8" type="ordered locus">Q7A_596</name>
</gene>
<dbReference type="GO" id="GO:0016020">
    <property type="term" value="C:membrane"/>
    <property type="evidence" value="ECO:0007669"/>
    <property type="project" value="UniProtKB-SubCell"/>
</dbReference>
<name>I1XGC3_METNJ</name>
<dbReference type="HOGENOM" id="CLU_029352_1_1_6"/>
<organism evidence="8 9">
    <name type="scientific">Methylophaga nitratireducenticrescens</name>
    <dbReference type="NCBI Taxonomy" id="754476"/>
    <lineage>
        <taxon>Bacteria</taxon>
        <taxon>Pseudomonadati</taxon>
        <taxon>Pseudomonadota</taxon>
        <taxon>Gammaproteobacteria</taxon>
        <taxon>Thiotrichales</taxon>
        <taxon>Piscirickettsiaceae</taxon>
        <taxon>Methylophaga</taxon>
    </lineage>
</organism>
<dbReference type="InterPro" id="IPR011701">
    <property type="entry name" value="MFS"/>
</dbReference>
<reference evidence="8 9" key="1">
    <citation type="journal article" date="2012" name="J. Bacteriol.">
        <title>Complete genome sequences of Methylophaga sp. strain JAM1 and Methylophaga sp. strain JAM7.</title>
        <authorList>
            <person name="Villeneuve C."/>
            <person name="Martineau C."/>
            <person name="Mauffrey F."/>
            <person name="Villemur R."/>
        </authorList>
    </citation>
    <scope>NUCLEOTIDE SEQUENCE [LARGE SCALE GENOMIC DNA]</scope>
    <source>
        <strain evidence="8 9">JAM1</strain>
    </source>
</reference>
<dbReference type="Gene3D" id="1.20.1250.20">
    <property type="entry name" value="MFS general substrate transporter like domains"/>
    <property type="match status" value="2"/>
</dbReference>
<feature type="transmembrane region" description="Helical" evidence="6">
    <location>
        <begin position="515"/>
        <end position="534"/>
    </location>
</feature>
<evidence type="ECO:0000256" key="3">
    <source>
        <dbReference type="ARBA" id="ARBA00022692"/>
    </source>
</evidence>
<dbReference type="AlphaFoldDB" id="I1XGC3"/>
<proteinExistence type="predicted"/>
<keyword evidence="5 6" id="KW-0472">Membrane</keyword>
<feature type="domain" description="Major facilitator superfamily (MFS) profile" evidence="7">
    <location>
        <begin position="48"/>
        <end position="537"/>
    </location>
</feature>
<dbReference type="InterPro" id="IPR004752">
    <property type="entry name" value="AmpG_permease/AT-1"/>
</dbReference>
<evidence type="ECO:0000259" key="7">
    <source>
        <dbReference type="PROSITE" id="PS50850"/>
    </source>
</evidence>
<dbReference type="NCBIfam" id="TIGR00901">
    <property type="entry name" value="2A0125"/>
    <property type="match status" value="1"/>
</dbReference>
<keyword evidence="3 6" id="KW-0812">Transmembrane</keyword>
<keyword evidence="9" id="KW-1185">Reference proteome</keyword>
<dbReference type="SUPFAM" id="SSF103473">
    <property type="entry name" value="MFS general substrate transporter"/>
    <property type="match status" value="1"/>
</dbReference>
<feature type="transmembrane region" description="Helical" evidence="6">
    <location>
        <begin position="447"/>
        <end position="471"/>
    </location>
</feature>
<dbReference type="InterPro" id="IPR020846">
    <property type="entry name" value="MFS_dom"/>
</dbReference>
<dbReference type="PANTHER" id="PTHR12778:SF10">
    <property type="entry name" value="MAJOR FACILITATOR SUPERFAMILY DOMAIN-CONTAINING PROTEIN 3"/>
    <property type="match status" value="1"/>
</dbReference>
<reference evidence="8 9" key="2">
    <citation type="journal article" date="2013" name="Int. J. Syst. Evol. Microbiol.">
        <title>Methylophaga nitratireducenticrescens sp. nov. and Methylophaga frappieri sp. nov., isolated from the biofilm of the methanol-fed denitrification system treating the seawater at the Montreal Biodome.</title>
        <authorList>
            <person name="Villeneuve C."/>
            <person name="Martineau C."/>
            <person name="Mauffrey F."/>
            <person name="Villemur R."/>
        </authorList>
    </citation>
    <scope>NUCLEOTIDE SEQUENCE [LARGE SCALE GENOMIC DNA]</scope>
    <source>
        <strain evidence="8 9">JAM1</strain>
    </source>
</reference>
<feature type="transmembrane region" description="Helical" evidence="6">
    <location>
        <begin position="86"/>
        <end position="109"/>
    </location>
</feature>